<proteinExistence type="predicted"/>
<evidence type="ECO:0000256" key="1">
    <source>
        <dbReference type="ARBA" id="ARBA00022679"/>
    </source>
</evidence>
<evidence type="ECO:0000313" key="3">
    <source>
        <dbReference type="EMBL" id="MBK3333298.1"/>
    </source>
</evidence>
<dbReference type="CDD" id="cd02440">
    <property type="entry name" value="AdoMet_MTases"/>
    <property type="match status" value="1"/>
</dbReference>
<name>A0ABS1GK36_9AQUI</name>
<dbReference type="GO" id="GO:0032259">
    <property type="term" value="P:methylation"/>
    <property type="evidence" value="ECO:0007669"/>
    <property type="project" value="UniProtKB-KW"/>
</dbReference>
<dbReference type="SUPFAM" id="SSF53335">
    <property type="entry name" value="S-adenosyl-L-methionine-dependent methyltransferases"/>
    <property type="match status" value="1"/>
</dbReference>
<gene>
    <name evidence="3" type="ORF">GWK41_09465</name>
</gene>
<protein>
    <submittedName>
        <fullName evidence="3">Methyltransferase domain-containing protein</fullName>
    </submittedName>
</protein>
<organism evidence="3 4">
    <name type="scientific">Persephonella atlantica</name>
    <dbReference type="NCBI Taxonomy" id="2699429"/>
    <lineage>
        <taxon>Bacteria</taxon>
        <taxon>Pseudomonadati</taxon>
        <taxon>Aquificota</taxon>
        <taxon>Aquificia</taxon>
        <taxon>Aquificales</taxon>
        <taxon>Hydrogenothermaceae</taxon>
        <taxon>Persephonella</taxon>
    </lineage>
</organism>
<keyword evidence="1" id="KW-0808">Transferase</keyword>
<evidence type="ECO:0000259" key="2">
    <source>
        <dbReference type="Pfam" id="PF13649"/>
    </source>
</evidence>
<feature type="domain" description="Methyltransferase" evidence="2">
    <location>
        <begin position="39"/>
        <end position="118"/>
    </location>
</feature>
<dbReference type="InterPro" id="IPR029063">
    <property type="entry name" value="SAM-dependent_MTases_sf"/>
</dbReference>
<accession>A0ABS1GK36</accession>
<evidence type="ECO:0000313" key="4">
    <source>
        <dbReference type="Proteomes" id="UP000772812"/>
    </source>
</evidence>
<comment type="caution">
    <text evidence="3">The sequence shown here is derived from an EMBL/GenBank/DDBJ whole genome shotgun (WGS) entry which is preliminary data.</text>
</comment>
<keyword evidence="4" id="KW-1185">Reference proteome</keyword>
<reference evidence="3 4" key="1">
    <citation type="journal article" date="2021" name="Syst. Appl. Microbiol.">
        <title>Persephonella atlantica sp. nov.: How to adapt to physico-chemical gradients in high temperature hydrothermal habitats.</title>
        <authorList>
            <person name="Francois D.X."/>
            <person name="Godfroy A."/>
            <person name="Mathien C."/>
            <person name="Aube J."/>
            <person name="Cathalot C."/>
            <person name="Lesongeur F."/>
            <person name="L'Haridon S."/>
            <person name="Philippon X."/>
            <person name="Roussel E.G."/>
        </authorList>
    </citation>
    <scope>NUCLEOTIDE SEQUENCE [LARGE SCALE GENOMIC DNA]</scope>
    <source>
        <strain evidence="3 4">MO1340</strain>
    </source>
</reference>
<sequence length="187" mass="22015">MEKDRERWNIKYSEEDFPWKEPSEIVVRFYNLAKKGRALDVACGTGRNAIFLAEKGFKVDAVDISDVALKRINHSKVNTIQADLDFYRIDENSYDLIININFLSRRLIPYIKEGLKEGGVVIFETFTLKEGRDYFKPENREYLLRPNELLRLFSEFYILFYQEKDKVKPDGKKAFVSSLVAVKKCFF</sequence>
<dbReference type="EMBL" id="JAACYA010000002">
    <property type="protein sequence ID" value="MBK3333298.1"/>
    <property type="molecule type" value="Genomic_DNA"/>
</dbReference>
<keyword evidence="3" id="KW-0489">Methyltransferase</keyword>
<dbReference type="Proteomes" id="UP000772812">
    <property type="component" value="Unassembled WGS sequence"/>
</dbReference>
<dbReference type="RefSeq" id="WP_200674843.1">
    <property type="nucleotide sequence ID" value="NZ_JAACYA010000002.1"/>
</dbReference>
<dbReference type="Gene3D" id="3.40.50.150">
    <property type="entry name" value="Vaccinia Virus protein VP39"/>
    <property type="match status" value="1"/>
</dbReference>
<dbReference type="InterPro" id="IPR041698">
    <property type="entry name" value="Methyltransf_25"/>
</dbReference>
<dbReference type="Pfam" id="PF13649">
    <property type="entry name" value="Methyltransf_25"/>
    <property type="match status" value="1"/>
</dbReference>
<dbReference type="PANTHER" id="PTHR43861">
    <property type="entry name" value="TRANS-ACONITATE 2-METHYLTRANSFERASE-RELATED"/>
    <property type="match status" value="1"/>
</dbReference>
<dbReference type="GO" id="GO:0008168">
    <property type="term" value="F:methyltransferase activity"/>
    <property type="evidence" value="ECO:0007669"/>
    <property type="project" value="UniProtKB-KW"/>
</dbReference>